<evidence type="ECO:0000313" key="2">
    <source>
        <dbReference type="EMBL" id="PCG10159.1"/>
    </source>
</evidence>
<dbReference type="Proteomes" id="UP000218784">
    <property type="component" value="Unassembled WGS sequence"/>
</dbReference>
<evidence type="ECO:0008006" key="4">
    <source>
        <dbReference type="Google" id="ProtNLM"/>
    </source>
</evidence>
<dbReference type="RefSeq" id="WP_096609737.1">
    <property type="nucleotide sequence ID" value="NZ_NWVD01000001.1"/>
</dbReference>
<evidence type="ECO:0000256" key="1">
    <source>
        <dbReference type="SAM" id="SignalP"/>
    </source>
</evidence>
<dbReference type="EMBL" id="NWVD01000001">
    <property type="protein sequence ID" value="PCG10159.1"/>
    <property type="molecule type" value="Genomic_DNA"/>
</dbReference>
<gene>
    <name evidence="2" type="ORF">COA17_01470</name>
</gene>
<dbReference type="PROSITE" id="PS51257">
    <property type="entry name" value="PROKAR_LIPOPROTEIN"/>
    <property type="match status" value="1"/>
</dbReference>
<proteinExistence type="predicted"/>
<sequence>MRPIVPVAATVLAATLLAACGSSEKSTTVGGTTFASDDSKGTSTITSEKGMIRATDGTAAAKVTMPAYAPLYPGAAVTGVIETENDGKKNKMVTLSTPDAIGKVLDFYKGSLTGAGWKVPSSFVGADGGMLAGEKDGKSVSIAFSRHDEGKTDVVVNVPGD</sequence>
<comment type="caution">
    <text evidence="2">The sequence shown here is derived from an EMBL/GenBank/DDBJ whole genome shotgun (WGS) entry which is preliminary data.</text>
</comment>
<dbReference type="AlphaFoldDB" id="A0A2A4I1U7"/>
<reference evidence="2 3" key="1">
    <citation type="submission" date="2017-09" db="EMBL/GenBank/DDBJ databases">
        <title>Sphingomonas ginsenosidimutans KACC 14949, whole genome shotgun sequence.</title>
        <authorList>
            <person name="Feng G."/>
            <person name="Zhu H."/>
        </authorList>
    </citation>
    <scope>NUCLEOTIDE SEQUENCE [LARGE SCALE GENOMIC DNA]</scope>
    <source>
        <strain evidence="2 3">KACC 14949</strain>
    </source>
</reference>
<keyword evidence="3" id="KW-1185">Reference proteome</keyword>
<accession>A0A2A4I1U7</accession>
<feature type="chain" id="PRO_5012585041" description="Lipoprotein" evidence="1">
    <location>
        <begin position="19"/>
        <end position="161"/>
    </location>
</feature>
<keyword evidence="1" id="KW-0732">Signal</keyword>
<protein>
    <recommendedName>
        <fullName evidence="4">Lipoprotein</fullName>
    </recommendedName>
</protein>
<feature type="signal peptide" evidence="1">
    <location>
        <begin position="1"/>
        <end position="18"/>
    </location>
</feature>
<evidence type="ECO:0000313" key="3">
    <source>
        <dbReference type="Proteomes" id="UP000218784"/>
    </source>
</evidence>
<name>A0A2A4I1U7_9SPHN</name>
<organism evidence="2 3">
    <name type="scientific">Sphingomonas ginsenosidimutans</name>
    <dbReference type="NCBI Taxonomy" id="862134"/>
    <lineage>
        <taxon>Bacteria</taxon>
        <taxon>Pseudomonadati</taxon>
        <taxon>Pseudomonadota</taxon>
        <taxon>Alphaproteobacteria</taxon>
        <taxon>Sphingomonadales</taxon>
        <taxon>Sphingomonadaceae</taxon>
        <taxon>Sphingomonas</taxon>
    </lineage>
</organism>